<feature type="non-terminal residue" evidence="1">
    <location>
        <position position="1"/>
    </location>
</feature>
<evidence type="ECO:0000313" key="2">
    <source>
        <dbReference type="Proteomes" id="UP000789342"/>
    </source>
</evidence>
<dbReference type="AlphaFoldDB" id="A0A9N9JMQ5"/>
<dbReference type="EMBL" id="CAJVPV010058594">
    <property type="protein sequence ID" value="CAG8788024.1"/>
    <property type="molecule type" value="Genomic_DNA"/>
</dbReference>
<accession>A0A9N9JMQ5</accession>
<comment type="caution">
    <text evidence="1">The sequence shown here is derived from an EMBL/GenBank/DDBJ whole genome shotgun (WGS) entry which is preliminary data.</text>
</comment>
<dbReference type="Proteomes" id="UP000789342">
    <property type="component" value="Unassembled WGS sequence"/>
</dbReference>
<feature type="non-terminal residue" evidence="1">
    <location>
        <position position="79"/>
    </location>
</feature>
<protein>
    <submittedName>
        <fullName evidence="1">11017_t:CDS:1</fullName>
    </submittedName>
</protein>
<organism evidence="1 2">
    <name type="scientific">Acaulospora morrowiae</name>
    <dbReference type="NCBI Taxonomy" id="94023"/>
    <lineage>
        <taxon>Eukaryota</taxon>
        <taxon>Fungi</taxon>
        <taxon>Fungi incertae sedis</taxon>
        <taxon>Mucoromycota</taxon>
        <taxon>Glomeromycotina</taxon>
        <taxon>Glomeromycetes</taxon>
        <taxon>Diversisporales</taxon>
        <taxon>Acaulosporaceae</taxon>
        <taxon>Acaulospora</taxon>
    </lineage>
</organism>
<proteinExistence type="predicted"/>
<gene>
    <name evidence="1" type="ORF">AMORRO_LOCUS17901</name>
</gene>
<evidence type="ECO:0000313" key="1">
    <source>
        <dbReference type="EMBL" id="CAG8788024.1"/>
    </source>
</evidence>
<sequence length="79" mass="9484">SEASWRIFHYHLHNEKLDIQRLQIHLPDQQIVTFSDDQPLQSVLQQDNIRKTILTEWFIANAIHLDARELTYGNFPTKW</sequence>
<reference evidence="1" key="1">
    <citation type="submission" date="2021-06" db="EMBL/GenBank/DDBJ databases">
        <authorList>
            <person name="Kallberg Y."/>
            <person name="Tangrot J."/>
            <person name="Rosling A."/>
        </authorList>
    </citation>
    <scope>NUCLEOTIDE SEQUENCE</scope>
    <source>
        <strain evidence="1">CL551</strain>
    </source>
</reference>
<keyword evidence="2" id="KW-1185">Reference proteome</keyword>
<name>A0A9N9JMQ5_9GLOM</name>
<dbReference type="OrthoDB" id="2415504at2759"/>